<dbReference type="Gene3D" id="3.40.50.12580">
    <property type="match status" value="1"/>
</dbReference>
<evidence type="ECO:0008006" key="3">
    <source>
        <dbReference type="Google" id="ProtNLM"/>
    </source>
</evidence>
<keyword evidence="2" id="KW-1185">Reference proteome</keyword>
<reference evidence="1 2" key="1">
    <citation type="submission" date="2021-03" db="EMBL/GenBank/DDBJ databases">
        <title>Genomic Encyclopedia of Type Strains, Phase IV (KMG-IV): sequencing the most valuable type-strain genomes for metagenomic binning, comparative biology and taxonomic classification.</title>
        <authorList>
            <person name="Goeker M."/>
        </authorList>
    </citation>
    <scope>NUCLEOTIDE SEQUENCE [LARGE SCALE GENOMIC DNA]</scope>
    <source>
        <strain evidence="1 2">DSM 101953</strain>
    </source>
</reference>
<name>A0ABS4NNX9_9BACL</name>
<dbReference type="Proteomes" id="UP000773462">
    <property type="component" value="Unassembled WGS sequence"/>
</dbReference>
<dbReference type="InterPro" id="IPR007554">
    <property type="entry name" value="Glycerophosphate_synth"/>
</dbReference>
<evidence type="ECO:0000313" key="1">
    <source>
        <dbReference type="EMBL" id="MBP2111746.1"/>
    </source>
</evidence>
<evidence type="ECO:0000313" key="2">
    <source>
        <dbReference type="Proteomes" id="UP000773462"/>
    </source>
</evidence>
<comment type="caution">
    <text evidence="1">The sequence shown here is derived from an EMBL/GenBank/DDBJ whole genome shotgun (WGS) entry which is preliminary data.</text>
</comment>
<protein>
    <recommendedName>
        <fullName evidence="3">Spore coat protein</fullName>
    </recommendedName>
</protein>
<dbReference type="InterPro" id="IPR043148">
    <property type="entry name" value="TagF_C"/>
</dbReference>
<proteinExistence type="predicted"/>
<dbReference type="RefSeq" id="WP_209871910.1">
    <property type="nucleotide sequence ID" value="NZ_JAGGLV010000005.1"/>
</dbReference>
<dbReference type="Pfam" id="PF04464">
    <property type="entry name" value="Glyphos_transf"/>
    <property type="match status" value="1"/>
</dbReference>
<gene>
    <name evidence="1" type="ORF">J2Z70_001887</name>
</gene>
<accession>A0ABS4NNX9</accession>
<organism evidence="1 2">
    <name type="scientific">Paenibacillus silagei</name>
    <dbReference type="NCBI Taxonomy" id="1670801"/>
    <lineage>
        <taxon>Bacteria</taxon>
        <taxon>Bacillati</taxon>
        <taxon>Bacillota</taxon>
        <taxon>Bacilli</taxon>
        <taxon>Bacillales</taxon>
        <taxon>Paenibacillaceae</taxon>
        <taxon>Paenibacillus</taxon>
    </lineage>
</organism>
<sequence>MSIYLSNYWSLYSEFIHAAQELKYRNIPLALMTNFYQQINDELRSEMGSSDFKLKLEHSGIHEQDQIQPFFETMVAPLYQAVKSNLKGKILINLDYIRMSEQTISEHFSGDSAMILSRSRADELFGIPNVCSLGYKQDTKAAAEELVQRAADLFAKAEGHPAFSNEFFTQTFLSRIPTIVDTIEMVFNLYNDLPVAAVMVGTTEDVASRTLAVVAGIKGIPSVCLQHGILMGEEAFIPVFSSHVGIYGQYEHDWYTRRGLEAERIVITGHPRYDDIFTAQHTPKDSFRETYQLDPHKVTLLIATGPTLDEYKIRTLLTQLASHPQFQLIIKPHPWELSKKLISLYTEYEEEYNNVHVVTDRKADTRELIMKSDAVVATLSTVALEGLLFDKPVFVYKFIQANREYDYYDALDPYIQKEPADLTRMVAHYFSSNKEKVNYKAVKDKFLQQSYQIEQSGRRLAELMDRLIQGRPKL</sequence>
<dbReference type="SUPFAM" id="SSF53756">
    <property type="entry name" value="UDP-Glycosyltransferase/glycogen phosphorylase"/>
    <property type="match status" value="1"/>
</dbReference>
<dbReference type="EMBL" id="JAGGLV010000005">
    <property type="protein sequence ID" value="MBP2111746.1"/>
    <property type="molecule type" value="Genomic_DNA"/>
</dbReference>